<gene>
    <name evidence="2" type="ORF">C7C46_18945</name>
</gene>
<feature type="domain" description="Transposase IS701-like DDE" evidence="1">
    <location>
        <begin position="2"/>
        <end position="77"/>
    </location>
</feature>
<dbReference type="InterPro" id="IPR038721">
    <property type="entry name" value="IS701-like_DDE_dom"/>
</dbReference>
<dbReference type="EMBL" id="PYBW01000066">
    <property type="protein sequence ID" value="PYC77386.1"/>
    <property type="molecule type" value="Genomic_DNA"/>
</dbReference>
<protein>
    <recommendedName>
        <fullName evidence="1">Transposase IS701-like DDE domain-containing protein</fullName>
    </recommendedName>
</protein>
<organism evidence="2 3">
    <name type="scientific">Streptomyces tateyamensis</name>
    <dbReference type="NCBI Taxonomy" id="565073"/>
    <lineage>
        <taxon>Bacteria</taxon>
        <taxon>Bacillati</taxon>
        <taxon>Actinomycetota</taxon>
        <taxon>Actinomycetes</taxon>
        <taxon>Kitasatosporales</taxon>
        <taxon>Streptomycetaceae</taxon>
        <taxon>Streptomyces</taxon>
    </lineage>
</organism>
<dbReference type="PANTHER" id="PTHR33627:SF1">
    <property type="entry name" value="TRANSPOSASE"/>
    <property type="match status" value="1"/>
</dbReference>
<name>A0A2V4P3M8_9ACTN</name>
<comment type="caution">
    <text evidence="2">The sequence shown here is derived from an EMBL/GenBank/DDBJ whole genome shotgun (WGS) entry which is preliminary data.</text>
</comment>
<proteinExistence type="predicted"/>
<keyword evidence="3" id="KW-1185">Reference proteome</keyword>
<dbReference type="AlphaFoldDB" id="A0A2V4P3M8"/>
<dbReference type="Proteomes" id="UP000248039">
    <property type="component" value="Unassembled WGS sequence"/>
</dbReference>
<evidence type="ECO:0000313" key="3">
    <source>
        <dbReference type="Proteomes" id="UP000248039"/>
    </source>
</evidence>
<dbReference type="PANTHER" id="PTHR33627">
    <property type="entry name" value="TRANSPOSASE"/>
    <property type="match status" value="1"/>
</dbReference>
<reference evidence="2 3" key="1">
    <citation type="submission" date="2018-03" db="EMBL/GenBank/DDBJ databases">
        <title>Bioinformatic expansion and discovery of thiopeptide antibiotics.</title>
        <authorList>
            <person name="Schwalen C.J."/>
            <person name="Hudson G.A."/>
            <person name="Mitchell D.A."/>
        </authorList>
    </citation>
    <scope>NUCLEOTIDE SEQUENCE [LARGE SCALE GENOMIC DNA]</scope>
    <source>
        <strain evidence="2 3">ATCC 21389</strain>
    </source>
</reference>
<evidence type="ECO:0000313" key="2">
    <source>
        <dbReference type="EMBL" id="PYC77386.1"/>
    </source>
</evidence>
<evidence type="ECO:0000259" key="1">
    <source>
        <dbReference type="Pfam" id="PF13546"/>
    </source>
</evidence>
<sequence>MYLPAAWTDDRARCREAGVPDEVAFATKPQLAVGMLERALADGVLFAWVVADSGYGRDTDLRAFLHRERLSYVLAVPVSLPTAGPPGKPAPGTITGRITTTAPFAVEIDLSTI</sequence>
<dbReference type="Pfam" id="PF13546">
    <property type="entry name" value="DDE_5"/>
    <property type="match status" value="1"/>
</dbReference>
<dbReference type="InterPro" id="IPR039365">
    <property type="entry name" value="IS701-like"/>
</dbReference>
<accession>A0A2V4P3M8</accession>